<organism evidence="1 2">
    <name type="scientific">Liquorilactobacillus aquaticus DSM 21051</name>
    <dbReference type="NCBI Taxonomy" id="1423725"/>
    <lineage>
        <taxon>Bacteria</taxon>
        <taxon>Bacillati</taxon>
        <taxon>Bacillota</taxon>
        <taxon>Bacilli</taxon>
        <taxon>Lactobacillales</taxon>
        <taxon>Lactobacillaceae</taxon>
        <taxon>Liquorilactobacillus</taxon>
    </lineage>
</organism>
<comment type="caution">
    <text evidence="1">The sequence shown here is derived from an EMBL/GenBank/DDBJ whole genome shotgun (WGS) entry which is preliminary data.</text>
</comment>
<sequence length="250" mass="29401">MYRRIVEVNTSRIEDIIALGEFDQDIEIQSRSTLLVLDCQKYNIKNVKSIVFDIHKGICLSNYETKKLVNRYVERNAVTFAFTRAMVRYMDFKGILPYVYGETIMIPLTGVTQRSTDWFFLNNVSSYIFSSSENKVILNCEKVFNIAFKIVIETNPAFCKRAIGFAKQMYELENQLLCKLIADFYPSCPLPKFCMLENDSDTSKKIHDFKEDYHKMFTKYILQAQDFSDPTDELLTEIYTEVKRRMNRLM</sequence>
<gene>
    <name evidence="1" type="ORF">FC19_GL000135</name>
</gene>
<keyword evidence="2" id="KW-1185">Reference proteome</keyword>
<dbReference type="RefSeq" id="WP_057877010.1">
    <property type="nucleotide sequence ID" value="NZ_AYZD01000035.1"/>
</dbReference>
<dbReference type="OrthoDB" id="2323375at2"/>
<dbReference type="EMBL" id="AYZD01000035">
    <property type="protein sequence ID" value="KRM94875.1"/>
    <property type="molecule type" value="Genomic_DNA"/>
</dbReference>
<evidence type="ECO:0000313" key="1">
    <source>
        <dbReference type="EMBL" id="KRM94875.1"/>
    </source>
</evidence>
<dbReference type="STRING" id="1423725.FC19_GL000135"/>
<reference evidence="1 2" key="1">
    <citation type="journal article" date="2015" name="Genome Announc.">
        <title>Expanding the biotechnology potential of lactobacilli through comparative genomics of 213 strains and associated genera.</title>
        <authorList>
            <person name="Sun Z."/>
            <person name="Harris H.M."/>
            <person name="McCann A."/>
            <person name="Guo C."/>
            <person name="Argimon S."/>
            <person name="Zhang W."/>
            <person name="Yang X."/>
            <person name="Jeffery I.B."/>
            <person name="Cooney J.C."/>
            <person name="Kagawa T.F."/>
            <person name="Liu W."/>
            <person name="Song Y."/>
            <person name="Salvetti E."/>
            <person name="Wrobel A."/>
            <person name="Rasinkangas P."/>
            <person name="Parkhill J."/>
            <person name="Rea M.C."/>
            <person name="O'Sullivan O."/>
            <person name="Ritari J."/>
            <person name="Douillard F.P."/>
            <person name="Paul Ross R."/>
            <person name="Yang R."/>
            <person name="Briner A.E."/>
            <person name="Felis G.E."/>
            <person name="de Vos W.M."/>
            <person name="Barrangou R."/>
            <person name="Klaenhammer T.R."/>
            <person name="Caufield P.W."/>
            <person name="Cui Y."/>
            <person name="Zhang H."/>
            <person name="O'Toole P.W."/>
        </authorList>
    </citation>
    <scope>NUCLEOTIDE SEQUENCE [LARGE SCALE GENOMIC DNA]</scope>
    <source>
        <strain evidence="1 2">DSM 21051</strain>
    </source>
</reference>
<dbReference type="AlphaFoldDB" id="A0A0R2D3B4"/>
<dbReference type="PATRIC" id="fig|1423725.3.peg.138"/>
<evidence type="ECO:0000313" key="2">
    <source>
        <dbReference type="Proteomes" id="UP000051015"/>
    </source>
</evidence>
<name>A0A0R2D3B4_9LACO</name>
<protein>
    <submittedName>
        <fullName evidence="1">Uncharacterized protein</fullName>
    </submittedName>
</protein>
<accession>A0A0R2D3B4</accession>
<proteinExistence type="predicted"/>
<dbReference type="Proteomes" id="UP000051015">
    <property type="component" value="Unassembled WGS sequence"/>
</dbReference>